<dbReference type="UniPathway" id="UPA00094"/>
<dbReference type="Gene3D" id="3.40.47.10">
    <property type="match status" value="1"/>
</dbReference>
<dbReference type="InterPro" id="IPR018201">
    <property type="entry name" value="Ketoacyl_synth_AS"/>
</dbReference>
<name>A0A0J1K3I4_9GAMM</name>
<reference evidence="18 19" key="1">
    <citation type="submission" date="2015-05" db="EMBL/GenBank/DDBJ databases">
        <title>Photobacterium galathea sp. nov.</title>
        <authorList>
            <person name="Machado H."/>
            <person name="Gram L."/>
        </authorList>
    </citation>
    <scope>NUCLEOTIDE SEQUENCE [LARGE SCALE GENOMIC DNA]</scope>
    <source>
        <strain evidence="18 19">CGMCC 1.12159</strain>
    </source>
</reference>
<dbReference type="PIRSF" id="PIRSF000447">
    <property type="entry name" value="KAS_II"/>
    <property type="match status" value="1"/>
</dbReference>
<evidence type="ECO:0000259" key="17">
    <source>
        <dbReference type="PROSITE" id="PS52004"/>
    </source>
</evidence>
<keyword evidence="19" id="KW-1185">Reference proteome</keyword>
<evidence type="ECO:0000256" key="14">
    <source>
        <dbReference type="PIRNR" id="PIRNR000447"/>
    </source>
</evidence>
<dbReference type="STRING" id="1195763.ABT56_01875"/>
<dbReference type="FunFam" id="3.40.47.10:FF:000009">
    <property type="entry name" value="3-oxoacyl-[acyl-carrier-protein] synthase 2"/>
    <property type="match status" value="1"/>
</dbReference>
<dbReference type="InterPro" id="IPR017568">
    <property type="entry name" value="3-oxoacyl-ACP_synth-2"/>
</dbReference>
<evidence type="ECO:0000256" key="16">
    <source>
        <dbReference type="RuleBase" id="RU003694"/>
    </source>
</evidence>
<gene>
    <name evidence="18" type="ORF">ABT56_01875</name>
</gene>
<protein>
    <recommendedName>
        <fullName evidence="4 14">3-oxoacyl-[acyl-carrier-protein] synthase 2</fullName>
        <ecNumber evidence="3 14">2.3.1.179</ecNumber>
    </recommendedName>
</protein>
<dbReference type="InterPro" id="IPR000794">
    <property type="entry name" value="Beta-ketoacyl_synthase"/>
</dbReference>
<dbReference type="NCBIfam" id="NF005589">
    <property type="entry name" value="PRK07314.1"/>
    <property type="match status" value="1"/>
</dbReference>
<keyword evidence="9 14" id="KW-0275">Fatty acid biosynthesis</keyword>
<evidence type="ECO:0000256" key="3">
    <source>
        <dbReference type="ARBA" id="ARBA00012356"/>
    </source>
</evidence>
<evidence type="ECO:0000256" key="12">
    <source>
        <dbReference type="ARBA" id="ARBA00047318"/>
    </source>
</evidence>
<keyword evidence="7" id="KW-0276">Fatty acid metabolism</keyword>
<comment type="function">
    <text evidence="11 14">Involved in the type II fatty acid elongation cycle. Catalyzes the elongation of a wide range of acyl-ACP by the addition of two carbons from malonyl-ACP to an acyl acceptor. Can efficiently catalyze the conversion of palmitoleoyl-ACP (cis-hexadec-9-enoyl-ACP) to cis-vaccenoyl-ACP (cis-octadec-11-enoyl-ACP), an essential step in the thermal regulation of fatty acid composition.</text>
</comment>
<dbReference type="GO" id="GO:0004315">
    <property type="term" value="F:3-oxoacyl-[acyl-carrier-protein] synthase activity"/>
    <property type="evidence" value="ECO:0007669"/>
    <property type="project" value="UniProtKB-UniRule"/>
</dbReference>
<dbReference type="OrthoDB" id="9808669at2"/>
<keyword evidence="8" id="KW-0443">Lipid metabolism</keyword>
<dbReference type="InterPro" id="IPR014031">
    <property type="entry name" value="Ketoacyl_synth_C"/>
</dbReference>
<dbReference type="NCBIfam" id="NF006434">
    <property type="entry name" value="PRK08722.1"/>
    <property type="match status" value="1"/>
</dbReference>
<keyword evidence="5 14" id="KW-0444">Lipid biosynthesis</keyword>
<evidence type="ECO:0000256" key="1">
    <source>
        <dbReference type="ARBA" id="ARBA00005194"/>
    </source>
</evidence>
<proteinExistence type="inferred from homology"/>
<dbReference type="EMBL" id="LDOT01000002">
    <property type="protein sequence ID" value="KLV08977.1"/>
    <property type="molecule type" value="Genomic_DNA"/>
</dbReference>
<organism evidence="18 19">
    <name type="scientific">Photobacterium aquae</name>
    <dbReference type="NCBI Taxonomy" id="1195763"/>
    <lineage>
        <taxon>Bacteria</taxon>
        <taxon>Pseudomonadati</taxon>
        <taxon>Pseudomonadota</taxon>
        <taxon>Gammaproteobacteria</taxon>
        <taxon>Vibrionales</taxon>
        <taxon>Vibrionaceae</taxon>
        <taxon>Photobacterium</taxon>
    </lineage>
</organism>
<comment type="catalytic activity">
    <reaction evidence="13 14">
        <text>a fatty acyl-[ACP] + malonyl-[ACP] + H(+) = a 3-oxoacyl-[ACP] + holo-[ACP] + CO2</text>
        <dbReference type="Rhea" id="RHEA:22836"/>
        <dbReference type="Rhea" id="RHEA-COMP:9623"/>
        <dbReference type="Rhea" id="RHEA-COMP:9685"/>
        <dbReference type="Rhea" id="RHEA-COMP:9916"/>
        <dbReference type="Rhea" id="RHEA-COMP:14125"/>
        <dbReference type="ChEBI" id="CHEBI:15378"/>
        <dbReference type="ChEBI" id="CHEBI:16526"/>
        <dbReference type="ChEBI" id="CHEBI:64479"/>
        <dbReference type="ChEBI" id="CHEBI:78449"/>
        <dbReference type="ChEBI" id="CHEBI:78776"/>
        <dbReference type="ChEBI" id="CHEBI:138651"/>
    </reaction>
</comment>
<dbReference type="Pfam" id="PF02801">
    <property type="entry name" value="Ketoacyl-synt_C"/>
    <property type="match status" value="1"/>
</dbReference>
<comment type="similarity">
    <text evidence="2 14 16">Belongs to the thiolase-like superfamily. Beta-ketoacyl-ACP synthases family.</text>
</comment>
<evidence type="ECO:0000256" key="11">
    <source>
        <dbReference type="ARBA" id="ARBA00024006"/>
    </source>
</evidence>
<dbReference type="Pfam" id="PF00109">
    <property type="entry name" value="ketoacyl-synt"/>
    <property type="match status" value="1"/>
</dbReference>
<evidence type="ECO:0000256" key="8">
    <source>
        <dbReference type="ARBA" id="ARBA00023098"/>
    </source>
</evidence>
<dbReference type="NCBIfam" id="TIGR03150">
    <property type="entry name" value="fabF"/>
    <property type="match status" value="1"/>
</dbReference>
<dbReference type="NCBIfam" id="NF004970">
    <property type="entry name" value="PRK06333.1"/>
    <property type="match status" value="1"/>
</dbReference>
<evidence type="ECO:0000313" key="19">
    <source>
        <dbReference type="Proteomes" id="UP000036097"/>
    </source>
</evidence>
<evidence type="ECO:0000256" key="15">
    <source>
        <dbReference type="PIRSR" id="PIRSR000447-1"/>
    </source>
</evidence>
<evidence type="ECO:0000256" key="2">
    <source>
        <dbReference type="ARBA" id="ARBA00008467"/>
    </source>
</evidence>
<dbReference type="PANTHER" id="PTHR11712:SF336">
    <property type="entry name" value="3-OXOACYL-[ACYL-CARRIER-PROTEIN] SYNTHASE, MITOCHONDRIAL"/>
    <property type="match status" value="1"/>
</dbReference>
<feature type="active site" description="For beta-ketoacyl synthase activity" evidence="15">
    <location>
        <position position="164"/>
    </location>
</feature>
<dbReference type="GO" id="GO:0005829">
    <property type="term" value="C:cytosol"/>
    <property type="evidence" value="ECO:0007669"/>
    <property type="project" value="TreeGrafter"/>
</dbReference>
<dbReference type="PROSITE" id="PS52004">
    <property type="entry name" value="KS3_2"/>
    <property type="match status" value="1"/>
</dbReference>
<dbReference type="PROSITE" id="PS00606">
    <property type="entry name" value="KS3_1"/>
    <property type="match status" value="1"/>
</dbReference>
<comment type="pathway">
    <text evidence="1 14">Lipid metabolism; fatty acid biosynthesis.</text>
</comment>
<evidence type="ECO:0000256" key="9">
    <source>
        <dbReference type="ARBA" id="ARBA00023160"/>
    </source>
</evidence>
<dbReference type="InterPro" id="IPR016039">
    <property type="entry name" value="Thiolase-like"/>
</dbReference>
<dbReference type="Proteomes" id="UP000036097">
    <property type="component" value="Unassembled WGS sequence"/>
</dbReference>
<dbReference type="CDD" id="cd00834">
    <property type="entry name" value="KAS_I_II"/>
    <property type="match status" value="1"/>
</dbReference>
<dbReference type="EC" id="2.3.1.179" evidence="3 14"/>
<sequence length="413" mass="42807">MSKRRVVVTGMGMLSPVGNTVESSWNALLAGTSGICTIEHFDASAFATRFAGLVKDFNCEDYMSKKDARKMDLFIQYGIAAGVQAIKDSGLEITEENGPRVGVAIGSGIGGLGLIETNHQALLEKGPRKISPFFVPSTIVNMIAGHLSIMHGMRGPNIAISTACTTGLHNIGHAARMIAYGDADAMLAGGAEKASTPLGMGGFAAAKALSTRNDDPQAASRPWDKDRDGFVLGDGAGMMMLEEYEHAKARGAKIYAEVVGFGMSGDAYHMTSPSADGSGGALAMEAAIRDAGINADQIGYVNAHGTSTPAGDVAETLGIKRAMGAAASKVMVSSTKSMTGHLLGAAGSVEAIITALSLCEQAVPPTINLDNPDEGCDLDYVPGEARQVKNMEYALCNSFGFGGTNGSLLFKKI</sequence>
<dbReference type="SMART" id="SM00825">
    <property type="entry name" value="PKS_KS"/>
    <property type="match status" value="1"/>
</dbReference>
<dbReference type="AlphaFoldDB" id="A0A0J1K3I4"/>
<evidence type="ECO:0000256" key="10">
    <source>
        <dbReference type="ARBA" id="ARBA00023315"/>
    </source>
</evidence>
<accession>A0A0J1K3I4</accession>
<evidence type="ECO:0000313" key="18">
    <source>
        <dbReference type="EMBL" id="KLV08977.1"/>
    </source>
</evidence>
<evidence type="ECO:0000256" key="7">
    <source>
        <dbReference type="ARBA" id="ARBA00022832"/>
    </source>
</evidence>
<comment type="catalytic activity">
    <reaction evidence="12 14">
        <text>(9Z)-hexadecenoyl-[ACP] + malonyl-[ACP] + H(+) = 3-oxo-(11Z)-octadecenoyl-[ACP] + holo-[ACP] + CO2</text>
        <dbReference type="Rhea" id="RHEA:55040"/>
        <dbReference type="Rhea" id="RHEA-COMP:9623"/>
        <dbReference type="Rhea" id="RHEA-COMP:9685"/>
        <dbReference type="Rhea" id="RHEA-COMP:10800"/>
        <dbReference type="Rhea" id="RHEA-COMP:14074"/>
        <dbReference type="ChEBI" id="CHEBI:15378"/>
        <dbReference type="ChEBI" id="CHEBI:16526"/>
        <dbReference type="ChEBI" id="CHEBI:64479"/>
        <dbReference type="ChEBI" id="CHEBI:78449"/>
        <dbReference type="ChEBI" id="CHEBI:83989"/>
        <dbReference type="ChEBI" id="CHEBI:138538"/>
        <dbReference type="EC" id="2.3.1.179"/>
    </reaction>
</comment>
<keyword evidence="6 14" id="KW-0808">Transferase</keyword>
<dbReference type="PANTHER" id="PTHR11712">
    <property type="entry name" value="POLYKETIDE SYNTHASE-RELATED"/>
    <property type="match status" value="1"/>
</dbReference>
<evidence type="ECO:0000256" key="4">
    <source>
        <dbReference type="ARBA" id="ARBA00014657"/>
    </source>
</evidence>
<dbReference type="InterPro" id="IPR014030">
    <property type="entry name" value="Ketoacyl_synth_N"/>
</dbReference>
<dbReference type="RefSeq" id="WP_047877139.1">
    <property type="nucleotide sequence ID" value="NZ_LDOT01000002.1"/>
</dbReference>
<dbReference type="InterPro" id="IPR020841">
    <property type="entry name" value="PKS_Beta-ketoAc_synthase_dom"/>
</dbReference>
<dbReference type="PATRIC" id="fig|1195763.3.peg.405"/>
<evidence type="ECO:0000256" key="13">
    <source>
        <dbReference type="ARBA" id="ARBA00047659"/>
    </source>
</evidence>
<evidence type="ECO:0000256" key="6">
    <source>
        <dbReference type="ARBA" id="ARBA00022679"/>
    </source>
</evidence>
<evidence type="ECO:0000256" key="5">
    <source>
        <dbReference type="ARBA" id="ARBA00022516"/>
    </source>
</evidence>
<keyword evidence="10 14" id="KW-0012">Acyltransferase</keyword>
<feature type="domain" description="Ketosynthase family 3 (KS3)" evidence="17">
    <location>
        <begin position="3"/>
        <end position="412"/>
    </location>
</feature>
<comment type="caution">
    <text evidence="18">The sequence shown here is derived from an EMBL/GenBank/DDBJ whole genome shotgun (WGS) entry which is preliminary data.</text>
</comment>
<dbReference type="SUPFAM" id="SSF53901">
    <property type="entry name" value="Thiolase-like"/>
    <property type="match status" value="2"/>
</dbReference>
<dbReference type="GO" id="GO:0006633">
    <property type="term" value="P:fatty acid biosynthetic process"/>
    <property type="evidence" value="ECO:0007669"/>
    <property type="project" value="UniProtKB-UniRule"/>
</dbReference>